<feature type="compositionally biased region" description="Basic and acidic residues" evidence="1">
    <location>
        <begin position="695"/>
        <end position="706"/>
    </location>
</feature>
<evidence type="ECO:0000313" key="2">
    <source>
        <dbReference type="EMBL" id="KLO16784.1"/>
    </source>
</evidence>
<gene>
    <name evidence="2" type="ORF">SCHPADRAFT_200299</name>
</gene>
<organism evidence="2 3">
    <name type="scientific">Schizopora paradoxa</name>
    <dbReference type="NCBI Taxonomy" id="27342"/>
    <lineage>
        <taxon>Eukaryota</taxon>
        <taxon>Fungi</taxon>
        <taxon>Dikarya</taxon>
        <taxon>Basidiomycota</taxon>
        <taxon>Agaricomycotina</taxon>
        <taxon>Agaricomycetes</taxon>
        <taxon>Hymenochaetales</taxon>
        <taxon>Schizoporaceae</taxon>
        <taxon>Schizopora</taxon>
    </lineage>
</organism>
<feature type="region of interest" description="Disordered" evidence="1">
    <location>
        <begin position="78"/>
        <end position="147"/>
    </location>
</feature>
<feature type="compositionally biased region" description="Low complexity" evidence="1">
    <location>
        <begin position="78"/>
        <end position="101"/>
    </location>
</feature>
<proteinExistence type="predicted"/>
<accession>A0A0H2RYG1</accession>
<feature type="region of interest" description="Disordered" evidence="1">
    <location>
        <begin position="1"/>
        <end position="32"/>
    </location>
</feature>
<dbReference type="InParanoid" id="A0A0H2RYG1"/>
<evidence type="ECO:0000313" key="3">
    <source>
        <dbReference type="Proteomes" id="UP000053477"/>
    </source>
</evidence>
<reference evidence="2 3" key="1">
    <citation type="submission" date="2015-04" db="EMBL/GenBank/DDBJ databases">
        <title>Complete genome sequence of Schizopora paradoxa KUC8140, a cosmopolitan wood degrader in East Asia.</title>
        <authorList>
            <consortium name="DOE Joint Genome Institute"/>
            <person name="Min B."/>
            <person name="Park H."/>
            <person name="Jang Y."/>
            <person name="Kim J.-J."/>
            <person name="Kim K.H."/>
            <person name="Pangilinan J."/>
            <person name="Lipzen A."/>
            <person name="Riley R."/>
            <person name="Grigoriev I.V."/>
            <person name="Spatafora J.W."/>
            <person name="Choi I.-G."/>
        </authorList>
    </citation>
    <scope>NUCLEOTIDE SEQUENCE [LARGE SCALE GENOMIC DNA]</scope>
    <source>
        <strain evidence="2 3">KUC8140</strain>
    </source>
</reference>
<dbReference type="STRING" id="27342.A0A0H2RYG1"/>
<protein>
    <submittedName>
        <fullName evidence="2">Uncharacterized protein</fullName>
    </submittedName>
</protein>
<dbReference type="Proteomes" id="UP000053477">
    <property type="component" value="Unassembled WGS sequence"/>
</dbReference>
<evidence type="ECO:0000256" key="1">
    <source>
        <dbReference type="SAM" id="MobiDB-lite"/>
    </source>
</evidence>
<name>A0A0H2RYG1_9AGAM</name>
<dbReference type="OrthoDB" id="2678913at2759"/>
<dbReference type="EMBL" id="KQ085912">
    <property type="protein sequence ID" value="KLO16784.1"/>
    <property type="molecule type" value="Genomic_DNA"/>
</dbReference>
<dbReference type="AlphaFoldDB" id="A0A0H2RYG1"/>
<sequence length="944" mass="103276">MANTAQTTPVPAGAPANSTLNPHEETRPDFALPEFAHRRKRFTDNGMTDEVAAAILIDMWDEAHEKRIEVWDAARAIPSSSSNSSSNPPAPGLGSLSGGAPNTPGVPGIPNQPPAGDQGFADRQGPRTTSLAGSEIDIDLDREPPSDTLPTLANVVLDALLHRLYIPLFYLTPEGRLLCDKLGLNGPYHVDSSSSSSSKRPAGLSLKDLRRDRDLTLPETLQAARLLLELMAQYNWGPKCIRMFFAFFDMIESHPYALQSGKDAVGPKTLTLYQDIVRKRWHDELRANPSGYDITKIKTDIMMSCHTSVMDGVFEAKLASTSPCFSVSPRRVAFGADSPTLFAPSLEPLGLHPSQNGSTISYSFVFCCATWMTTTIAKIFGHRESESKEALDKQILESGSQEGSSLTGLLKNTTTICRSPSPLNLLPVDILSRIVLPTSTRSPILWEYRSKRQKRLISAITQRTSASTGLSPPVWLACRTRRRPSIVQPSSNGRRRGNMTCSKRKNSTANYLMRAMLSRRDVRISSPSSSLCPYSVTVLVCHVPLPDLSQQTCNGGMNGSLGLSSKGPYRPQSNSLISEPTPMQARLSVWASLSMARGALGLSSPAGNPINETSLGLRPSLSKSSLDASCQTSPLLRTLRFSAITRRSSMVGNSDEVVMNKSTASSNDSMHYAKSFNLSSTFDTSRAVAIPPTGRQEDSTQRDLCSRSRTSPTKFFSTYASFRREKFFNRARNPVLLQPHYQSKVLRKQNSRKISFSTTSQENFSPINSFGSSTEAGARSNAVVQAQISHGTNKPTTPRSYFSDLTPLHSTLRPHCKAVDRLRLWRPCQTSITPFHSSSLPFGEDMQATVIRTLEASWQPSTLSTYASGLLNFHVFCDKHSVPEHLRAPCSADLIAAFISSLSGAYSALCEITSLESKRGTRYIGSVGTFPSSKLLVYSRLRIT</sequence>
<feature type="region of interest" description="Disordered" evidence="1">
    <location>
        <begin position="688"/>
        <end position="708"/>
    </location>
</feature>
<keyword evidence="3" id="KW-1185">Reference proteome</keyword>